<evidence type="ECO:0000313" key="2">
    <source>
        <dbReference type="Ensembl" id="ENSSMRP00000026227.1"/>
    </source>
</evidence>
<evidence type="ECO:0000256" key="1">
    <source>
        <dbReference type="SAM" id="MobiDB-lite"/>
    </source>
</evidence>
<name>A0A8D0KMN5_SALMN</name>
<feature type="compositionally biased region" description="Basic and acidic residues" evidence="1">
    <location>
        <begin position="1"/>
        <end position="19"/>
    </location>
</feature>
<protein>
    <submittedName>
        <fullName evidence="2">Uncharacterized protein</fullName>
    </submittedName>
</protein>
<organism evidence="2 3">
    <name type="scientific">Salvator merianae</name>
    <name type="common">Argentine black and white tegu</name>
    <name type="synonym">Tupinambis merianae</name>
    <dbReference type="NCBI Taxonomy" id="96440"/>
    <lineage>
        <taxon>Eukaryota</taxon>
        <taxon>Metazoa</taxon>
        <taxon>Chordata</taxon>
        <taxon>Craniata</taxon>
        <taxon>Vertebrata</taxon>
        <taxon>Euteleostomi</taxon>
        <taxon>Lepidosauria</taxon>
        <taxon>Squamata</taxon>
        <taxon>Bifurcata</taxon>
        <taxon>Unidentata</taxon>
        <taxon>Episquamata</taxon>
        <taxon>Laterata</taxon>
        <taxon>Teiioidea</taxon>
        <taxon>Teiidae</taxon>
        <taxon>Salvator</taxon>
    </lineage>
</organism>
<feature type="region of interest" description="Disordered" evidence="1">
    <location>
        <begin position="1"/>
        <end position="54"/>
    </location>
</feature>
<reference evidence="2" key="2">
    <citation type="submission" date="2025-09" db="UniProtKB">
        <authorList>
            <consortium name="Ensembl"/>
        </authorList>
    </citation>
    <scope>IDENTIFICATION</scope>
</reference>
<evidence type="ECO:0000313" key="3">
    <source>
        <dbReference type="Proteomes" id="UP000694421"/>
    </source>
</evidence>
<dbReference type="Ensembl" id="ENSSMRT00000030678.1">
    <property type="protein sequence ID" value="ENSSMRP00000026227.1"/>
    <property type="gene ID" value="ENSSMRG00000020262.1"/>
</dbReference>
<accession>A0A8D0KMN5</accession>
<dbReference type="AlphaFoldDB" id="A0A8D0KMN5"/>
<dbReference type="GeneTree" id="ENSGT01030000235401"/>
<reference evidence="2" key="1">
    <citation type="submission" date="2025-08" db="UniProtKB">
        <authorList>
            <consortium name="Ensembl"/>
        </authorList>
    </citation>
    <scope>IDENTIFICATION</scope>
</reference>
<dbReference type="Proteomes" id="UP000694421">
    <property type="component" value="Unplaced"/>
</dbReference>
<proteinExistence type="predicted"/>
<sequence>MAEAAGSREHQALPAHKGEEDTEMYPELGSLDLPAAAMGRRRERRSGVSVASAERFPSSLAAPAASDSEASLLEAARATPRRSSIIKVRQPLEKCLPSHVALAQHCAYTCVKGKGECLLFRVFAGI</sequence>
<keyword evidence="3" id="KW-1185">Reference proteome</keyword>
<dbReference type="OMA" id="CQETAYL"/>